<reference evidence="3" key="1">
    <citation type="journal article" date="2019" name="Int. J. Syst. Evol. Microbiol.">
        <title>The Global Catalogue of Microorganisms (GCM) 10K type strain sequencing project: providing services to taxonomists for standard genome sequencing and annotation.</title>
        <authorList>
            <consortium name="The Broad Institute Genomics Platform"/>
            <consortium name="The Broad Institute Genome Sequencing Center for Infectious Disease"/>
            <person name="Wu L."/>
            <person name="Ma J."/>
        </authorList>
    </citation>
    <scope>NUCLEOTIDE SEQUENCE [LARGE SCALE GENOMIC DNA]</scope>
    <source>
        <strain evidence="3">CGMCC 1.10130</strain>
    </source>
</reference>
<feature type="transmembrane region" description="Helical" evidence="1">
    <location>
        <begin position="262"/>
        <end position="280"/>
    </location>
</feature>
<dbReference type="AlphaFoldDB" id="A0A8J2U2S8"/>
<organism evidence="2 3">
    <name type="scientific">Neiella marina</name>
    <dbReference type="NCBI Taxonomy" id="508461"/>
    <lineage>
        <taxon>Bacteria</taxon>
        <taxon>Pseudomonadati</taxon>
        <taxon>Pseudomonadota</taxon>
        <taxon>Gammaproteobacteria</taxon>
        <taxon>Alteromonadales</taxon>
        <taxon>Echinimonadaceae</taxon>
        <taxon>Neiella</taxon>
    </lineage>
</organism>
<gene>
    <name evidence="2" type="ORF">GCM10011369_07520</name>
</gene>
<evidence type="ECO:0000313" key="2">
    <source>
        <dbReference type="EMBL" id="GGA68367.1"/>
    </source>
</evidence>
<feature type="transmembrane region" description="Helical" evidence="1">
    <location>
        <begin position="292"/>
        <end position="313"/>
    </location>
</feature>
<evidence type="ECO:0000313" key="3">
    <source>
        <dbReference type="Proteomes" id="UP000619743"/>
    </source>
</evidence>
<name>A0A8J2U2S8_9GAMM</name>
<comment type="caution">
    <text evidence="2">The sequence shown here is derived from an EMBL/GenBank/DDBJ whole genome shotgun (WGS) entry which is preliminary data.</text>
</comment>
<proteinExistence type="predicted"/>
<keyword evidence="1" id="KW-0812">Transmembrane</keyword>
<sequence>MKRNSAPDEPKIWIYSLLLNLANAYPCKILKAPFSYVFIELAPEIPVSLRNSSVGYTGRRVGLAAALATFIFCFCIPAIWTLSEGTFSGSDAGRLYFSDDTVNLILYTLICPLYVGLGVWLWLVSIHSSGELKLYSQSIQGEASPPRQGLLFREFLLFVLLLAISLLGTASYISDISDVSKVSVDYWFVDKTHFNERIIGPLGVYYFLLNFVLLFITLLTITFFMSIFSSAISIGSSLESYSQQRCLDFNVIRIKLEAFTEAYLLGKSITFCYMINILLWQSSALGNTDNLWIAGLFVTLIGVVFVSLPRYFIELQWFRYRQRTGQLVDHDRDNYQDIRPFNAKLIATALDTLLISGFALSFWPDYLISLVSDGEA</sequence>
<feature type="transmembrane region" description="Helical" evidence="1">
    <location>
        <begin position="155"/>
        <end position="173"/>
    </location>
</feature>
<accession>A0A8J2U2S8</accession>
<feature type="transmembrane region" description="Helical" evidence="1">
    <location>
        <begin position="345"/>
        <end position="363"/>
    </location>
</feature>
<dbReference type="RefSeq" id="WP_143824559.1">
    <property type="nucleotide sequence ID" value="NZ_BMDX01000003.1"/>
</dbReference>
<protein>
    <submittedName>
        <fullName evidence="2">Uncharacterized protein</fullName>
    </submittedName>
</protein>
<feature type="transmembrane region" description="Helical" evidence="1">
    <location>
        <begin position="61"/>
        <end position="82"/>
    </location>
</feature>
<keyword evidence="3" id="KW-1185">Reference proteome</keyword>
<dbReference type="EMBL" id="BMDX01000003">
    <property type="protein sequence ID" value="GGA68367.1"/>
    <property type="molecule type" value="Genomic_DNA"/>
</dbReference>
<keyword evidence="1" id="KW-0472">Membrane</keyword>
<keyword evidence="1" id="KW-1133">Transmembrane helix</keyword>
<evidence type="ECO:0000256" key="1">
    <source>
        <dbReference type="SAM" id="Phobius"/>
    </source>
</evidence>
<dbReference type="OrthoDB" id="10020200at2"/>
<feature type="transmembrane region" description="Helical" evidence="1">
    <location>
        <begin position="204"/>
        <end position="228"/>
    </location>
</feature>
<dbReference type="Proteomes" id="UP000619743">
    <property type="component" value="Unassembled WGS sequence"/>
</dbReference>
<feature type="transmembrane region" description="Helical" evidence="1">
    <location>
        <begin position="102"/>
        <end position="124"/>
    </location>
</feature>